<feature type="transmembrane region" description="Helical" evidence="8">
    <location>
        <begin position="38"/>
        <end position="56"/>
    </location>
</feature>
<name>A0A411Z2N5_9RHOB</name>
<dbReference type="Proteomes" id="UP000284547">
    <property type="component" value="Unassembled WGS sequence"/>
</dbReference>
<dbReference type="InterPro" id="IPR000326">
    <property type="entry name" value="PAP2/HPO"/>
</dbReference>
<dbReference type="GO" id="GO:0005886">
    <property type="term" value="C:plasma membrane"/>
    <property type="evidence" value="ECO:0007669"/>
    <property type="project" value="UniProtKB-SubCell"/>
</dbReference>
<feature type="transmembrane region" description="Helical" evidence="8">
    <location>
        <begin position="168"/>
        <end position="189"/>
    </location>
</feature>
<proteinExistence type="predicted"/>
<dbReference type="PANTHER" id="PTHR14969">
    <property type="entry name" value="SPHINGOSINE-1-PHOSPHATE PHOSPHOHYDROLASE"/>
    <property type="match status" value="1"/>
</dbReference>
<dbReference type="GO" id="GO:0016787">
    <property type="term" value="F:hydrolase activity"/>
    <property type="evidence" value="ECO:0007669"/>
    <property type="project" value="UniProtKB-KW"/>
</dbReference>
<keyword evidence="11" id="KW-1185">Reference proteome</keyword>
<keyword evidence="4" id="KW-0378">Hydrolase</keyword>
<accession>A0A411Z2N5</accession>
<sequence>MAFPAIDLAVTRRVAEGAVFVLAEQPFLNGLRQVGLKGPFIVILAMLLLLGLRTVLPGRHRICAPHKPIFVVTSFVAGQLVVEILKPLIGRARPRNLLEFGGTADFTPVWQFSGQCADNCSFPSGEAAAAAAGLSLLVLFPERLRLTAAIILTPMLMMIAVNRVLFGAHFLSDVVIAWLLTLLAMTSIWKWTGQHARDTGAPANGSIGETRPARTRHLVPSAKRAPSRSALLQGRGRPFVPAAGAALPATGQGLGSDSPAADVEENIFYQ</sequence>
<dbReference type="InterPro" id="IPR036938">
    <property type="entry name" value="PAP2/HPO_sf"/>
</dbReference>
<evidence type="ECO:0000313" key="11">
    <source>
        <dbReference type="Proteomes" id="UP000284547"/>
    </source>
</evidence>
<dbReference type="OrthoDB" id="9813524at2"/>
<evidence type="ECO:0000256" key="4">
    <source>
        <dbReference type="ARBA" id="ARBA00022801"/>
    </source>
</evidence>
<dbReference type="Pfam" id="PF01569">
    <property type="entry name" value="PAP2"/>
    <property type="match status" value="1"/>
</dbReference>
<evidence type="ECO:0000256" key="2">
    <source>
        <dbReference type="ARBA" id="ARBA00022475"/>
    </source>
</evidence>
<keyword evidence="3 8" id="KW-0812">Transmembrane</keyword>
<evidence type="ECO:0000256" key="7">
    <source>
        <dbReference type="SAM" id="MobiDB-lite"/>
    </source>
</evidence>
<evidence type="ECO:0000256" key="3">
    <source>
        <dbReference type="ARBA" id="ARBA00022692"/>
    </source>
</evidence>
<evidence type="ECO:0000259" key="9">
    <source>
        <dbReference type="SMART" id="SM00014"/>
    </source>
</evidence>
<gene>
    <name evidence="10" type="ORF">D1012_10550</name>
</gene>
<evidence type="ECO:0000256" key="1">
    <source>
        <dbReference type="ARBA" id="ARBA00004651"/>
    </source>
</evidence>
<evidence type="ECO:0000256" key="5">
    <source>
        <dbReference type="ARBA" id="ARBA00022989"/>
    </source>
</evidence>
<dbReference type="AlphaFoldDB" id="A0A411Z2N5"/>
<dbReference type="PANTHER" id="PTHR14969:SF62">
    <property type="entry name" value="DECAPRENYLPHOSPHORYL-5-PHOSPHORIBOSE PHOSPHATASE RV3807C-RELATED"/>
    <property type="match status" value="1"/>
</dbReference>
<reference evidence="10 11" key="1">
    <citation type="submission" date="2018-08" db="EMBL/GenBank/DDBJ databases">
        <title>Flavobacterium tibetense sp. nov., isolated from a wetland YonghuCo on Tibetan Plateau.</title>
        <authorList>
            <person name="Phurbu D."/>
            <person name="Lu H."/>
            <person name="Xing P."/>
        </authorList>
    </citation>
    <scope>NUCLEOTIDE SEQUENCE [LARGE SCALE GENOMIC DNA]</scope>
    <source>
        <strain evidence="10 11">DJC</strain>
    </source>
</reference>
<feature type="transmembrane region" description="Helical" evidence="8">
    <location>
        <begin position="144"/>
        <end position="161"/>
    </location>
</feature>
<dbReference type="SUPFAM" id="SSF48317">
    <property type="entry name" value="Acid phosphatase/Vanadium-dependent haloperoxidase"/>
    <property type="match status" value="1"/>
</dbReference>
<dbReference type="EMBL" id="QWEY01000005">
    <property type="protein sequence ID" value="RGP37300.1"/>
    <property type="molecule type" value="Genomic_DNA"/>
</dbReference>
<organism evidence="10 11">
    <name type="scientific">Pseudotabrizicola alkalilacus</name>
    <dbReference type="NCBI Taxonomy" id="2305252"/>
    <lineage>
        <taxon>Bacteria</taxon>
        <taxon>Pseudomonadati</taxon>
        <taxon>Pseudomonadota</taxon>
        <taxon>Alphaproteobacteria</taxon>
        <taxon>Rhodobacterales</taxon>
        <taxon>Paracoccaceae</taxon>
        <taxon>Pseudotabrizicola</taxon>
    </lineage>
</organism>
<dbReference type="SMART" id="SM00014">
    <property type="entry name" value="acidPPc"/>
    <property type="match status" value="1"/>
</dbReference>
<feature type="domain" description="Phosphatidic acid phosphatase type 2/haloperoxidase" evidence="9">
    <location>
        <begin position="67"/>
        <end position="189"/>
    </location>
</feature>
<feature type="region of interest" description="Disordered" evidence="7">
    <location>
        <begin position="200"/>
        <end position="230"/>
    </location>
</feature>
<evidence type="ECO:0000256" key="6">
    <source>
        <dbReference type="ARBA" id="ARBA00023136"/>
    </source>
</evidence>
<evidence type="ECO:0000313" key="10">
    <source>
        <dbReference type="EMBL" id="RGP37300.1"/>
    </source>
</evidence>
<comment type="subcellular location">
    <subcellularLocation>
        <location evidence="1">Cell membrane</location>
        <topology evidence="1">Multi-pass membrane protein</topology>
    </subcellularLocation>
</comment>
<evidence type="ECO:0000256" key="8">
    <source>
        <dbReference type="SAM" id="Phobius"/>
    </source>
</evidence>
<protein>
    <submittedName>
        <fullName evidence="10">Phosphatase PAP2 family protein</fullName>
    </submittedName>
</protein>
<dbReference type="Gene3D" id="1.20.144.10">
    <property type="entry name" value="Phosphatidic acid phosphatase type 2/haloperoxidase"/>
    <property type="match status" value="1"/>
</dbReference>
<keyword evidence="6 8" id="KW-0472">Membrane</keyword>
<keyword evidence="2" id="KW-1003">Cell membrane</keyword>
<comment type="caution">
    <text evidence="10">The sequence shown here is derived from an EMBL/GenBank/DDBJ whole genome shotgun (WGS) entry which is preliminary data.</text>
</comment>
<keyword evidence="5 8" id="KW-1133">Transmembrane helix</keyword>